<protein>
    <submittedName>
        <fullName evidence="2">Uncharacterized protein</fullName>
    </submittedName>
</protein>
<dbReference type="STRING" id="1220579.GCA_001571345_03055"/>
<name>A0A318PEU2_KOMXY</name>
<keyword evidence="1" id="KW-1133">Transmembrane helix</keyword>
<evidence type="ECO:0000256" key="1">
    <source>
        <dbReference type="SAM" id="Phobius"/>
    </source>
</evidence>
<keyword evidence="3" id="KW-1185">Reference proteome</keyword>
<keyword evidence="1" id="KW-0472">Membrane</keyword>
<gene>
    <name evidence="2" type="ORF">CFR75_14855</name>
</gene>
<keyword evidence="1" id="KW-0812">Transmembrane</keyword>
<sequence>MKIEVASAIGIAFIPIACMAGMACFGIPHDDNFSNPEYAACRRRGNAMQDCIRHVRTTNKPTIRARIAGGKA</sequence>
<evidence type="ECO:0000313" key="3">
    <source>
        <dbReference type="Proteomes" id="UP000248257"/>
    </source>
</evidence>
<dbReference type="AlphaFoldDB" id="A0A318PEU2"/>
<dbReference type="Proteomes" id="UP000248257">
    <property type="component" value="Unassembled WGS sequence"/>
</dbReference>
<reference evidence="2 3" key="1">
    <citation type="submission" date="2017-07" db="EMBL/GenBank/DDBJ databases">
        <title>A draft genome sequence of Komagataeibacter xylinus LMG 1515.</title>
        <authorList>
            <person name="Skraban J."/>
            <person name="Cleenwerck I."/>
            <person name="Vandamme P."/>
            <person name="Trcek J."/>
        </authorList>
    </citation>
    <scope>NUCLEOTIDE SEQUENCE [LARGE SCALE GENOMIC DNA]</scope>
    <source>
        <strain evidence="2 3">LMG 1515</strain>
    </source>
</reference>
<organism evidence="2 3">
    <name type="scientific">Komagataeibacter xylinus</name>
    <name type="common">Gluconacetobacter xylinus</name>
    <dbReference type="NCBI Taxonomy" id="28448"/>
    <lineage>
        <taxon>Bacteria</taxon>
        <taxon>Pseudomonadati</taxon>
        <taxon>Pseudomonadota</taxon>
        <taxon>Alphaproteobacteria</taxon>
        <taxon>Acetobacterales</taxon>
        <taxon>Acetobacteraceae</taxon>
        <taxon>Komagataeibacter</taxon>
    </lineage>
</organism>
<proteinExistence type="predicted"/>
<feature type="transmembrane region" description="Helical" evidence="1">
    <location>
        <begin position="6"/>
        <end position="27"/>
    </location>
</feature>
<evidence type="ECO:0000313" key="2">
    <source>
        <dbReference type="EMBL" id="PYD55731.1"/>
    </source>
</evidence>
<accession>A0A318PEU2</accession>
<dbReference type="PROSITE" id="PS51257">
    <property type="entry name" value="PROKAR_LIPOPROTEIN"/>
    <property type="match status" value="1"/>
</dbReference>
<dbReference type="EMBL" id="NKUC01000052">
    <property type="protein sequence ID" value="PYD55731.1"/>
    <property type="molecule type" value="Genomic_DNA"/>
</dbReference>
<comment type="caution">
    <text evidence="2">The sequence shown here is derived from an EMBL/GenBank/DDBJ whole genome shotgun (WGS) entry which is preliminary data.</text>
</comment>